<evidence type="ECO:0000313" key="4">
    <source>
        <dbReference type="EMBL" id="ADV84739.1"/>
    </source>
</evidence>
<dbReference type="InterPro" id="IPR020889">
    <property type="entry name" value="LipoPS_assembly_LptD"/>
</dbReference>
<reference evidence="4 5" key="1">
    <citation type="journal article" date="2012" name="Stand. Genomic Sci.">
        <title>Complete genome sequence of Terriglobus saanensis type strain SP1PR4(T), an Acidobacteria from tundra soil.</title>
        <authorList>
            <person name="Rawat S.R."/>
            <person name="Mannisto M.K."/>
            <person name="Starovoytov V."/>
            <person name="Goodwin L."/>
            <person name="Nolan M."/>
            <person name="Hauser L."/>
            <person name="Land M."/>
            <person name="Davenport K.W."/>
            <person name="Woyke T."/>
            <person name="Haggblom M.M."/>
        </authorList>
    </citation>
    <scope>NUCLEOTIDE SEQUENCE</scope>
    <source>
        <strain evidence="5">ATCC BAA-1853 / DSM 23119 / SP1PR4</strain>
    </source>
</reference>
<dbReference type="PANTHER" id="PTHR30189">
    <property type="entry name" value="LPS-ASSEMBLY PROTEIN"/>
    <property type="match status" value="1"/>
</dbReference>
<dbReference type="Proteomes" id="UP000006844">
    <property type="component" value="Chromosome"/>
</dbReference>
<dbReference type="KEGG" id="tsa:AciPR4_3990"/>
<feature type="domain" description="LPS-assembly protein LptD central" evidence="3">
    <location>
        <begin position="222"/>
        <end position="302"/>
    </location>
</feature>
<organism evidence="4 5">
    <name type="scientific">Terriglobus saanensis (strain ATCC BAA-1853 / DSM 23119 / SP1PR4)</name>
    <dbReference type="NCBI Taxonomy" id="401053"/>
    <lineage>
        <taxon>Bacteria</taxon>
        <taxon>Pseudomonadati</taxon>
        <taxon>Acidobacteriota</taxon>
        <taxon>Terriglobia</taxon>
        <taxon>Terriglobales</taxon>
        <taxon>Acidobacteriaceae</taxon>
        <taxon>Terriglobus</taxon>
    </lineage>
</organism>
<dbReference type="eggNOG" id="COG1452">
    <property type="taxonomic scope" value="Bacteria"/>
</dbReference>
<feature type="compositionally biased region" description="Polar residues" evidence="1">
    <location>
        <begin position="36"/>
        <end position="46"/>
    </location>
</feature>
<dbReference type="InterPro" id="IPR007543">
    <property type="entry name" value="LptD_C"/>
</dbReference>
<evidence type="ECO:0000256" key="1">
    <source>
        <dbReference type="SAM" id="MobiDB-lite"/>
    </source>
</evidence>
<dbReference type="Pfam" id="PF04453">
    <property type="entry name" value="LptD"/>
    <property type="match status" value="1"/>
</dbReference>
<proteinExistence type="inferred from homology"/>
<gene>
    <name evidence="4" type="ordered locus">AciPR4_3990</name>
</gene>
<dbReference type="AlphaFoldDB" id="E8V3Q2"/>
<protein>
    <submittedName>
        <fullName evidence="4">Organic solvent tolerance protein</fullName>
    </submittedName>
</protein>
<evidence type="ECO:0000259" key="3">
    <source>
        <dbReference type="Pfam" id="PF19838"/>
    </source>
</evidence>
<dbReference type="RefSeq" id="WP_013570469.1">
    <property type="nucleotide sequence ID" value="NC_014963.1"/>
</dbReference>
<dbReference type="GO" id="GO:0009279">
    <property type="term" value="C:cell outer membrane"/>
    <property type="evidence" value="ECO:0007669"/>
    <property type="project" value="InterPro"/>
</dbReference>
<evidence type="ECO:0000259" key="2">
    <source>
        <dbReference type="Pfam" id="PF04453"/>
    </source>
</evidence>
<dbReference type="GO" id="GO:0043165">
    <property type="term" value="P:Gram-negative-bacterium-type cell outer membrane assembly"/>
    <property type="evidence" value="ECO:0007669"/>
    <property type="project" value="InterPro"/>
</dbReference>
<dbReference type="Pfam" id="PF19838">
    <property type="entry name" value="LptD_2"/>
    <property type="match status" value="1"/>
</dbReference>
<sequence>MRTSLSAACISTCISLCITLGWLHVPVICAQEVTTSTPATGNSVSEASLPDDPSTSRFPVATPLPSTAGQKVIMESTTQTKTGALFTLDGDVSITTETYLIRADKITYDSDTGDVTAEGHLRVTGGPSQQTISASHGNFNLHTETGRFYDVIGSIGIRTGRKSTVYTVGNPFIFTGRLVVKTGPESFQIFDGTVTSCQLPNPDWRLSSAKFIVENGRATARNTFFRLLNVPVLYLPYVTHPVEAEQRQSGFMVPVFGQSSSKGFILGEEFFLVINRSMDLTVGAEYFSRRGFAQSATFHYKGPGLDFLTAHYSGLLDRGYTPTGGVYTNQGGEDFTVSGRKDVTEHTRAAVDMEYLSSYIYREAFTDNFNQAVASDISSFAYAVHEKNGVIAGLYLDRYQGLKRVASTTQTQQEVRIFHVPSVDLDLMERRIGASKLIFSAENSVATLKRVQSNFTSDISERIDVHPKLSLPLAAFGWDFRPSIGVRDTFYSHSRTPAPIPGATPVELSTSTNRALFEAEAEVRAPVLERTFDTSGFLQRFLGSSVKHTIEPTLKYRFATGVNDFSSILRFDVKDVVADTNEVEYGITQRLFLRPTKSHACGVGETPPEPGTECGGTREGFRWRIAQKRFFNENFGGVVPEPTYVTPVGQAAQPIIRRYVLDSTLDYSGVAFLTEPRGLSPILSEMQLSATEHLDIEWDMNYDTHAGKFTQSNTFVNYHSGNYFGGISHARLNAPGRFTTGTDTSGSGENCTATTTCTSPYSNFSQLRLLVGYGTPTKQGLSLAANVGLDLPHPLITAATTSPIGNTATAVQYATIQTGYNWNCCGFALEYRKFELGPVRNENVYRFNFTLANIGSAGNLRRAERLF</sequence>
<dbReference type="HAMAP" id="MF_01411">
    <property type="entry name" value="LPS_assembly_LptD"/>
    <property type="match status" value="1"/>
</dbReference>
<evidence type="ECO:0000313" key="5">
    <source>
        <dbReference type="Proteomes" id="UP000006844"/>
    </source>
</evidence>
<dbReference type="GO" id="GO:1990351">
    <property type="term" value="C:transporter complex"/>
    <property type="evidence" value="ECO:0007669"/>
    <property type="project" value="TreeGrafter"/>
</dbReference>
<feature type="region of interest" description="Disordered" evidence="1">
    <location>
        <begin position="36"/>
        <end position="60"/>
    </location>
</feature>
<dbReference type="HOGENOM" id="CLU_334875_0_0_0"/>
<dbReference type="PANTHER" id="PTHR30189:SF1">
    <property type="entry name" value="LPS-ASSEMBLY PROTEIN LPTD"/>
    <property type="match status" value="1"/>
</dbReference>
<dbReference type="STRING" id="401053.AciPR4_3990"/>
<dbReference type="EMBL" id="CP002467">
    <property type="protein sequence ID" value="ADV84739.1"/>
    <property type="molecule type" value="Genomic_DNA"/>
</dbReference>
<dbReference type="InterPro" id="IPR050218">
    <property type="entry name" value="LptD"/>
</dbReference>
<dbReference type="InterPro" id="IPR045659">
    <property type="entry name" value="LptD_2"/>
</dbReference>
<keyword evidence="5" id="KW-1185">Reference proteome</keyword>
<dbReference type="GO" id="GO:0015920">
    <property type="term" value="P:lipopolysaccharide transport"/>
    <property type="evidence" value="ECO:0007669"/>
    <property type="project" value="InterPro"/>
</dbReference>
<accession>E8V3Q2</accession>
<feature type="domain" description="LptD C-terminal" evidence="2">
    <location>
        <begin position="335"/>
        <end position="721"/>
    </location>
</feature>
<name>E8V3Q2_TERSS</name>